<protein>
    <submittedName>
        <fullName evidence="1">Uncharacterized protein</fullName>
    </submittedName>
</protein>
<dbReference type="RefSeq" id="WP_100700083.1">
    <property type="nucleotide sequence ID" value="NZ_MLFP01000006.1"/>
</dbReference>
<keyword evidence="2" id="KW-1185">Reference proteome</keyword>
<evidence type="ECO:0000313" key="1">
    <source>
        <dbReference type="EMBL" id="PJZ07458.1"/>
    </source>
</evidence>
<dbReference type="EMBL" id="PIQI01000003">
    <property type="protein sequence ID" value="PJZ07458.1"/>
    <property type="molecule type" value="Genomic_DNA"/>
</dbReference>
<sequence>MDYSLLANELGLTEEELNEMGLHSDDIFQENDSSDAYYFNVPDGTPDRILGKKGWSLGERVKINSNVFDVINK</sequence>
<name>A0A2M9WJ22_9GAMM</name>
<dbReference type="OrthoDB" id="6549039at2"/>
<gene>
    <name evidence="1" type="ORF">PRCB_02010</name>
</gene>
<evidence type="ECO:0000313" key="2">
    <source>
        <dbReference type="Proteomes" id="UP000232062"/>
    </source>
</evidence>
<dbReference type="AlphaFoldDB" id="A0A2M9WJ22"/>
<accession>A0A2M9WJ22</accession>
<comment type="caution">
    <text evidence="1">The sequence shown here is derived from an EMBL/GenBank/DDBJ whole genome shotgun (WGS) entry which is preliminary data.</text>
</comment>
<proteinExistence type="predicted"/>
<reference evidence="1 2" key="1">
    <citation type="submission" date="2017-11" db="EMBL/GenBank/DDBJ databases">
        <title>The genome sequence of Pantoea rodasii DSM 26611.</title>
        <authorList>
            <person name="Gao J."/>
            <person name="Mao X."/>
            <person name="Sun J."/>
        </authorList>
    </citation>
    <scope>NUCLEOTIDE SEQUENCE [LARGE SCALE GENOMIC DNA]</scope>
    <source>
        <strain evidence="1 2">DSM 26611</strain>
    </source>
</reference>
<dbReference type="Proteomes" id="UP000232062">
    <property type="component" value="Unassembled WGS sequence"/>
</dbReference>
<organism evidence="1 2">
    <name type="scientific">Pantoea rodasii</name>
    <dbReference type="NCBI Taxonomy" id="1076549"/>
    <lineage>
        <taxon>Bacteria</taxon>
        <taxon>Pseudomonadati</taxon>
        <taxon>Pseudomonadota</taxon>
        <taxon>Gammaproteobacteria</taxon>
        <taxon>Enterobacterales</taxon>
        <taxon>Erwiniaceae</taxon>
        <taxon>Pantoea</taxon>
    </lineage>
</organism>